<organism evidence="1">
    <name type="scientific">Picea glauca</name>
    <name type="common">White spruce</name>
    <name type="synonym">Pinus glauca</name>
    <dbReference type="NCBI Taxonomy" id="3330"/>
    <lineage>
        <taxon>Eukaryota</taxon>
        <taxon>Viridiplantae</taxon>
        <taxon>Streptophyta</taxon>
        <taxon>Embryophyta</taxon>
        <taxon>Tracheophyta</taxon>
        <taxon>Spermatophyta</taxon>
        <taxon>Pinopsida</taxon>
        <taxon>Pinidae</taxon>
        <taxon>Conifers I</taxon>
        <taxon>Pinales</taxon>
        <taxon>Pinaceae</taxon>
        <taxon>Picea</taxon>
    </lineage>
</organism>
<gene>
    <name evidence="1" type="ORF">ABT39_MTgene2446</name>
</gene>
<accession>A0A101LUK0</accession>
<sequence>MFTIVLVFMVPLNSRYVSLSTGRQTEMSERSGSAVVKTFPLLLSEVESFSLD</sequence>
<keyword evidence="1" id="KW-0496">Mitochondrion</keyword>
<proteinExistence type="predicted"/>
<geneLocation type="mitochondrion" evidence="1"/>
<comment type="caution">
    <text evidence="1">The sequence shown here is derived from an EMBL/GenBank/DDBJ whole genome shotgun (WGS) entry which is preliminary data.</text>
</comment>
<name>A0A101LUK0_PICGL</name>
<protein>
    <submittedName>
        <fullName evidence="1">Uncharacterized protein</fullName>
    </submittedName>
</protein>
<reference evidence="1" key="1">
    <citation type="journal article" date="2015" name="Genome Biol. Evol.">
        <title>Organellar Genomes of White Spruce (Picea glauca): Assembly and Annotation.</title>
        <authorList>
            <person name="Jackman S.D."/>
            <person name="Warren R.L."/>
            <person name="Gibb E.A."/>
            <person name="Vandervalk B.P."/>
            <person name="Mohamadi H."/>
            <person name="Chu J."/>
            <person name="Raymond A."/>
            <person name="Pleasance S."/>
            <person name="Coope R."/>
            <person name="Wildung M.R."/>
            <person name="Ritland C.E."/>
            <person name="Bousquet J."/>
            <person name="Jones S.J."/>
            <person name="Bohlmann J."/>
            <person name="Birol I."/>
        </authorList>
    </citation>
    <scope>NUCLEOTIDE SEQUENCE [LARGE SCALE GENOMIC DNA]</scope>
    <source>
        <tissue evidence="1">Flushing bud</tissue>
    </source>
</reference>
<evidence type="ECO:0000313" key="1">
    <source>
        <dbReference type="EMBL" id="KUM45610.1"/>
    </source>
</evidence>
<dbReference type="EMBL" id="LKAM01000017">
    <property type="protein sequence ID" value="KUM45610.1"/>
    <property type="molecule type" value="Genomic_DNA"/>
</dbReference>
<dbReference type="AlphaFoldDB" id="A0A101LUK0"/>